<evidence type="ECO:0000313" key="4">
    <source>
        <dbReference type="Proteomes" id="UP000295627"/>
    </source>
</evidence>
<sequence length="91" mass="10492">MTNVRWNVLIEEQVGSREYREWQLTAIRAAGDERDAAERLAEKLSSSYAPRHPMSPQGRARFRTVDGWVVVVDGAMSQFRFRLTVAERIPD</sequence>
<dbReference type="Proteomes" id="UP000295627">
    <property type="component" value="Unassembled WGS sequence"/>
</dbReference>
<protein>
    <submittedName>
        <fullName evidence="2">Uncharacterized protein</fullName>
    </submittedName>
</protein>
<organism evidence="2 3">
    <name type="scientific">Mycobacteroides franklinii</name>
    <dbReference type="NCBI Taxonomy" id="948102"/>
    <lineage>
        <taxon>Bacteria</taxon>
        <taxon>Bacillati</taxon>
        <taxon>Actinomycetota</taxon>
        <taxon>Actinomycetes</taxon>
        <taxon>Mycobacteriales</taxon>
        <taxon>Mycobacteriaceae</taxon>
        <taxon>Mycobacteroides</taxon>
    </lineage>
</organism>
<dbReference type="EMBL" id="PECC01000027">
    <property type="protein sequence ID" value="TDZ51366.1"/>
    <property type="molecule type" value="Genomic_DNA"/>
</dbReference>
<dbReference type="AlphaFoldDB" id="A0A4R8R5B3"/>
<gene>
    <name evidence="2" type="ORF">CCUG63697_02882</name>
    <name evidence="1" type="ORF">EJ571_11800</name>
</gene>
<reference evidence="1" key="1">
    <citation type="submission" date="2018-12" db="EMBL/GenBank/DDBJ databases">
        <authorList>
            <person name="Behra P.R.K."/>
            <person name="Das S."/>
            <person name="Pettersson B.M.F."/>
            <person name="Shirreff L."/>
            <person name="Ducote T."/>
            <person name="Jacobsson K.-G."/>
            <person name="Ennis D.G."/>
            <person name="Kirsebom L.A."/>
        </authorList>
    </citation>
    <scope>NUCLEOTIDE SEQUENCE</scope>
    <source>
        <strain evidence="1">DSM 45524</strain>
    </source>
</reference>
<accession>A0A4R8R5B3</accession>
<dbReference type="Proteomes" id="UP000295165">
    <property type="component" value="Unassembled WGS sequence"/>
</dbReference>
<name>A0A4R8R5B3_9MYCO</name>
<evidence type="ECO:0000313" key="2">
    <source>
        <dbReference type="EMBL" id="TDZ51366.1"/>
    </source>
</evidence>
<keyword evidence="3" id="KW-1185">Reference proteome</keyword>
<comment type="caution">
    <text evidence="2">The sequence shown here is derived from an EMBL/GenBank/DDBJ whole genome shotgun (WGS) entry which is preliminary data.</text>
</comment>
<dbReference type="EMBL" id="RXLR01000014">
    <property type="protein sequence ID" value="TDH22579.1"/>
    <property type="molecule type" value="Genomic_DNA"/>
</dbReference>
<evidence type="ECO:0000313" key="1">
    <source>
        <dbReference type="EMBL" id="TDH22579.1"/>
    </source>
</evidence>
<reference evidence="3 4" key="2">
    <citation type="journal article" date="2019" name="Sci. Rep.">
        <title>Extended insight into the Mycobacterium chelonae-abscessus complex through whole genome sequencing of Mycobacterium salmoniphilum outbreak and Mycobacterium salmoniphilum-like strains.</title>
        <authorList>
            <person name="Behra P.R.K."/>
            <person name="Das S."/>
            <person name="Pettersson B.M.F."/>
            <person name="Shirreff L."/>
            <person name="DuCote T."/>
            <person name="Jacobsson K.G."/>
            <person name="Ennis D.G."/>
            <person name="Kirsebom L.A."/>
        </authorList>
    </citation>
    <scope>NUCLEOTIDE SEQUENCE [LARGE SCALE GENOMIC DNA]</scope>
    <source>
        <strain evidence="2 3">CCUG 63697</strain>
        <strain evidence="1 4">DSM 45524</strain>
    </source>
</reference>
<proteinExistence type="predicted"/>
<dbReference type="RefSeq" id="WP_078333718.1">
    <property type="nucleotide sequence ID" value="NZ_MAFQ01000005.1"/>
</dbReference>
<evidence type="ECO:0000313" key="3">
    <source>
        <dbReference type="Proteomes" id="UP000295165"/>
    </source>
</evidence>